<reference evidence="2" key="2">
    <citation type="submission" date="2018-02" db="UniProtKB">
        <authorList>
            <consortium name="EnsemblPlants"/>
        </authorList>
    </citation>
    <scope>IDENTIFICATION</scope>
    <source>
        <strain evidence="2">Williams 82</strain>
    </source>
</reference>
<dbReference type="AlphaFoldDB" id="K7KWW1"/>
<dbReference type="EnsemblPlants" id="KRH55145">
    <property type="protein sequence ID" value="KRH55145"/>
    <property type="gene ID" value="GLYMA_06G233400"/>
</dbReference>
<dbReference type="Gramene" id="KRH55145">
    <property type="protein sequence ID" value="KRH55145"/>
    <property type="gene ID" value="GLYMA_06G233400"/>
</dbReference>
<dbReference type="InParanoid" id="K7KWW1"/>
<reference evidence="1" key="3">
    <citation type="submission" date="2018-07" db="EMBL/GenBank/DDBJ databases">
        <title>WGS assembly of Glycine max.</title>
        <authorList>
            <person name="Schmutz J."/>
            <person name="Cannon S."/>
            <person name="Schlueter J."/>
            <person name="Ma J."/>
            <person name="Mitros T."/>
            <person name="Nelson W."/>
            <person name="Hyten D."/>
            <person name="Song Q."/>
            <person name="Thelen J."/>
            <person name="Cheng J."/>
            <person name="Xu D."/>
            <person name="Hellsten U."/>
            <person name="May G."/>
            <person name="Yu Y."/>
            <person name="Sakurai T."/>
            <person name="Umezawa T."/>
            <person name="Bhattacharyya M."/>
            <person name="Sandhu D."/>
            <person name="Valliyodan B."/>
            <person name="Lindquist E."/>
            <person name="Peto M."/>
            <person name="Grant D."/>
            <person name="Shu S."/>
            <person name="Goodstein D."/>
            <person name="Barry K."/>
            <person name="Futrell-Griggs M."/>
            <person name="Abernathy B."/>
            <person name="Du J."/>
            <person name="Tian Z."/>
            <person name="Zhu L."/>
            <person name="Gill N."/>
            <person name="Joshi T."/>
            <person name="Libault M."/>
            <person name="Sethuraman A."/>
            <person name="Zhang X."/>
            <person name="Shinozaki K."/>
            <person name="Nguyen H."/>
            <person name="Wing R."/>
            <person name="Cregan P."/>
            <person name="Specht J."/>
            <person name="Grimwood J."/>
            <person name="Rokhsar D."/>
            <person name="Stacey G."/>
            <person name="Shoemaker R."/>
            <person name="Jackson S."/>
        </authorList>
    </citation>
    <scope>NUCLEOTIDE SEQUENCE</scope>
    <source>
        <tissue evidence="1">Callus</tissue>
    </source>
</reference>
<name>K7KWW1_SOYBN</name>
<organism evidence="1">
    <name type="scientific">Glycine max</name>
    <name type="common">Soybean</name>
    <name type="synonym">Glycine hispida</name>
    <dbReference type="NCBI Taxonomy" id="3847"/>
    <lineage>
        <taxon>Eukaryota</taxon>
        <taxon>Viridiplantae</taxon>
        <taxon>Streptophyta</taxon>
        <taxon>Embryophyta</taxon>
        <taxon>Tracheophyta</taxon>
        <taxon>Spermatophyta</taxon>
        <taxon>Magnoliopsida</taxon>
        <taxon>eudicotyledons</taxon>
        <taxon>Gunneridae</taxon>
        <taxon>Pentapetalae</taxon>
        <taxon>rosids</taxon>
        <taxon>fabids</taxon>
        <taxon>Fabales</taxon>
        <taxon>Fabaceae</taxon>
        <taxon>Papilionoideae</taxon>
        <taxon>50 kb inversion clade</taxon>
        <taxon>NPAAA clade</taxon>
        <taxon>indigoferoid/millettioid clade</taxon>
        <taxon>Phaseoleae</taxon>
        <taxon>Glycine</taxon>
        <taxon>Glycine subgen. Soja</taxon>
    </lineage>
</organism>
<reference evidence="1 2" key="1">
    <citation type="journal article" date="2010" name="Nature">
        <title>Genome sequence of the palaeopolyploid soybean.</title>
        <authorList>
            <person name="Schmutz J."/>
            <person name="Cannon S.B."/>
            <person name="Schlueter J."/>
            <person name="Ma J."/>
            <person name="Mitros T."/>
            <person name="Nelson W."/>
            <person name="Hyten D.L."/>
            <person name="Song Q."/>
            <person name="Thelen J.J."/>
            <person name="Cheng J."/>
            <person name="Xu D."/>
            <person name="Hellsten U."/>
            <person name="May G.D."/>
            <person name="Yu Y."/>
            <person name="Sakurai T."/>
            <person name="Umezawa T."/>
            <person name="Bhattacharyya M.K."/>
            <person name="Sandhu D."/>
            <person name="Valliyodan B."/>
            <person name="Lindquist E."/>
            <person name="Peto M."/>
            <person name="Grant D."/>
            <person name="Shu S."/>
            <person name="Goodstein D."/>
            <person name="Barry K."/>
            <person name="Futrell-Griggs M."/>
            <person name="Abernathy B."/>
            <person name="Du J."/>
            <person name="Tian Z."/>
            <person name="Zhu L."/>
            <person name="Gill N."/>
            <person name="Joshi T."/>
            <person name="Libault M."/>
            <person name="Sethuraman A."/>
            <person name="Zhang X.-C."/>
            <person name="Shinozaki K."/>
            <person name="Nguyen H.T."/>
            <person name="Wing R.A."/>
            <person name="Cregan P."/>
            <person name="Specht J."/>
            <person name="Grimwood J."/>
            <person name="Rokhsar D."/>
            <person name="Stacey G."/>
            <person name="Shoemaker R.C."/>
            <person name="Jackson S.A."/>
        </authorList>
    </citation>
    <scope>NUCLEOTIDE SEQUENCE</scope>
    <source>
        <strain evidence="2">cv. Williams 82</strain>
        <tissue evidence="1">Callus</tissue>
    </source>
</reference>
<dbReference type="Proteomes" id="UP000008827">
    <property type="component" value="Chromosome 6"/>
</dbReference>
<proteinExistence type="predicted"/>
<protein>
    <submittedName>
        <fullName evidence="1 2">Uncharacterized protein</fullName>
    </submittedName>
</protein>
<dbReference type="PaxDb" id="3847-GLYMA06G34861.1"/>
<keyword evidence="3" id="KW-1185">Reference proteome</keyword>
<evidence type="ECO:0000313" key="2">
    <source>
        <dbReference type="EnsemblPlants" id="KRH55145"/>
    </source>
</evidence>
<evidence type="ECO:0000313" key="3">
    <source>
        <dbReference type="Proteomes" id="UP000008827"/>
    </source>
</evidence>
<accession>K7KWW1</accession>
<dbReference type="EMBL" id="CM000839">
    <property type="protein sequence ID" value="KRH55145.1"/>
    <property type="molecule type" value="Genomic_DNA"/>
</dbReference>
<dbReference type="PROSITE" id="PS51257">
    <property type="entry name" value="PROKAR_LIPOPROTEIN"/>
    <property type="match status" value="1"/>
</dbReference>
<evidence type="ECO:0000313" key="1">
    <source>
        <dbReference type="EMBL" id="KRH55145.1"/>
    </source>
</evidence>
<dbReference type="HOGENOM" id="CLU_2445194_0_0_1"/>
<sequence length="90" mass="10299">MNSAKLGIKTGEVHMILVNIHMSGTFACVSIKTPISSWFCNYMEKEEIHANWWKTSCNVWPISKLGSIRVNIFKKNNPLFPSNFKCYAIC</sequence>
<gene>
    <name evidence="1" type="ORF">GLYMA_06G233400</name>
</gene>